<keyword evidence="2" id="KW-1185">Reference proteome</keyword>
<proteinExistence type="predicted"/>
<gene>
    <name evidence="1" type="ORF">E3N88_18435</name>
</gene>
<accession>A0A5N6NLT0</accession>
<name>A0A5N6NLT0_9ASTR</name>
<evidence type="ECO:0000313" key="2">
    <source>
        <dbReference type="Proteomes" id="UP000326396"/>
    </source>
</evidence>
<dbReference type="EMBL" id="SZYD01000010">
    <property type="protein sequence ID" value="KAD4981764.1"/>
    <property type="molecule type" value="Genomic_DNA"/>
</dbReference>
<sequence>MADEHNPEGFGHEEEHLTELQVTVREEKTVCETELRIVRNRETKKIIKKLCFGMLRGTRRLFESLFAIREGPKDLRVPDFFAVREEFFSPPSRYATDEAVQQILDFIRFS</sequence>
<reference evidence="1 2" key="1">
    <citation type="submission" date="2019-05" db="EMBL/GenBank/DDBJ databases">
        <title>Mikania micrantha, genome provides insights into the molecular mechanism of rapid growth.</title>
        <authorList>
            <person name="Liu B."/>
        </authorList>
    </citation>
    <scope>NUCLEOTIDE SEQUENCE [LARGE SCALE GENOMIC DNA]</scope>
    <source>
        <strain evidence="1">NLD-2019</strain>
        <tissue evidence="1">Leaf</tissue>
    </source>
</reference>
<dbReference type="Proteomes" id="UP000326396">
    <property type="component" value="Linkage Group LG18"/>
</dbReference>
<organism evidence="1 2">
    <name type="scientific">Mikania micrantha</name>
    <name type="common">bitter vine</name>
    <dbReference type="NCBI Taxonomy" id="192012"/>
    <lineage>
        <taxon>Eukaryota</taxon>
        <taxon>Viridiplantae</taxon>
        <taxon>Streptophyta</taxon>
        <taxon>Embryophyta</taxon>
        <taxon>Tracheophyta</taxon>
        <taxon>Spermatophyta</taxon>
        <taxon>Magnoliopsida</taxon>
        <taxon>eudicotyledons</taxon>
        <taxon>Gunneridae</taxon>
        <taxon>Pentapetalae</taxon>
        <taxon>asterids</taxon>
        <taxon>campanulids</taxon>
        <taxon>Asterales</taxon>
        <taxon>Asteraceae</taxon>
        <taxon>Asteroideae</taxon>
        <taxon>Heliantheae alliance</taxon>
        <taxon>Eupatorieae</taxon>
        <taxon>Mikania</taxon>
    </lineage>
</organism>
<dbReference type="AlphaFoldDB" id="A0A5N6NLT0"/>
<evidence type="ECO:0000313" key="1">
    <source>
        <dbReference type="EMBL" id="KAD4981764.1"/>
    </source>
</evidence>
<protein>
    <submittedName>
        <fullName evidence="1">Uncharacterized protein</fullName>
    </submittedName>
</protein>
<comment type="caution">
    <text evidence="1">The sequence shown here is derived from an EMBL/GenBank/DDBJ whole genome shotgun (WGS) entry which is preliminary data.</text>
</comment>